<protein>
    <submittedName>
        <fullName evidence="2">Uncharacterized protein</fullName>
    </submittedName>
</protein>
<organism evidence="2 3">
    <name type="scientific">Myriangium duriaei CBS 260.36</name>
    <dbReference type="NCBI Taxonomy" id="1168546"/>
    <lineage>
        <taxon>Eukaryota</taxon>
        <taxon>Fungi</taxon>
        <taxon>Dikarya</taxon>
        <taxon>Ascomycota</taxon>
        <taxon>Pezizomycotina</taxon>
        <taxon>Dothideomycetes</taxon>
        <taxon>Dothideomycetidae</taxon>
        <taxon>Myriangiales</taxon>
        <taxon>Myriangiaceae</taxon>
        <taxon>Myriangium</taxon>
    </lineage>
</organism>
<comment type="caution">
    <text evidence="2">The sequence shown here is derived from an EMBL/GenBank/DDBJ whole genome shotgun (WGS) entry which is preliminary data.</text>
</comment>
<sequence>MDERYRDAPSASGIAHSAFFFDFVFFARSFLGVAPVNNIHQFGFNLPEPPKFRPIGIGASGYLSHLKLCPSSLPEKSGNLVSHAHRPLTGVSTSHLCISYAGWSCTPISPLWTDYNKAMHTAGRRTKSSRATTECMARALADRHACCRLEFPEFMLPLLHRAAAFSLYLSLLICLQFGACGGSALPTQPGTSR</sequence>
<reference evidence="2" key="1">
    <citation type="journal article" date="2020" name="Stud. Mycol.">
        <title>101 Dothideomycetes genomes: a test case for predicting lifestyles and emergence of pathogens.</title>
        <authorList>
            <person name="Haridas S."/>
            <person name="Albert R."/>
            <person name="Binder M."/>
            <person name="Bloem J."/>
            <person name="Labutti K."/>
            <person name="Salamov A."/>
            <person name="Andreopoulos B."/>
            <person name="Baker S."/>
            <person name="Barry K."/>
            <person name="Bills G."/>
            <person name="Bluhm B."/>
            <person name="Cannon C."/>
            <person name="Castanera R."/>
            <person name="Culley D."/>
            <person name="Daum C."/>
            <person name="Ezra D."/>
            <person name="Gonzalez J."/>
            <person name="Henrissat B."/>
            <person name="Kuo A."/>
            <person name="Liang C."/>
            <person name="Lipzen A."/>
            <person name="Lutzoni F."/>
            <person name="Magnuson J."/>
            <person name="Mondo S."/>
            <person name="Nolan M."/>
            <person name="Ohm R."/>
            <person name="Pangilinan J."/>
            <person name="Park H.-J."/>
            <person name="Ramirez L."/>
            <person name="Alfaro M."/>
            <person name="Sun H."/>
            <person name="Tritt A."/>
            <person name="Yoshinaga Y."/>
            <person name="Zwiers L.-H."/>
            <person name="Turgeon B."/>
            <person name="Goodwin S."/>
            <person name="Spatafora J."/>
            <person name="Crous P."/>
            <person name="Grigoriev I."/>
        </authorList>
    </citation>
    <scope>NUCLEOTIDE SEQUENCE</scope>
    <source>
        <strain evidence="2">CBS 260.36</strain>
    </source>
</reference>
<feature type="transmembrane region" description="Helical" evidence="1">
    <location>
        <begin position="165"/>
        <end position="185"/>
    </location>
</feature>
<proteinExistence type="predicted"/>
<accession>A0A9P4JBR4</accession>
<keyword evidence="1" id="KW-0812">Transmembrane</keyword>
<evidence type="ECO:0000256" key="1">
    <source>
        <dbReference type="SAM" id="Phobius"/>
    </source>
</evidence>
<evidence type="ECO:0000313" key="3">
    <source>
        <dbReference type="Proteomes" id="UP000799439"/>
    </source>
</evidence>
<dbReference type="EMBL" id="ML996082">
    <property type="protein sequence ID" value="KAF2156078.1"/>
    <property type="molecule type" value="Genomic_DNA"/>
</dbReference>
<gene>
    <name evidence="2" type="ORF">K461DRAFT_88837</name>
</gene>
<dbReference type="AlphaFoldDB" id="A0A9P4JBR4"/>
<evidence type="ECO:0000313" key="2">
    <source>
        <dbReference type="EMBL" id="KAF2156078.1"/>
    </source>
</evidence>
<keyword evidence="3" id="KW-1185">Reference proteome</keyword>
<keyword evidence="1" id="KW-0472">Membrane</keyword>
<keyword evidence="1" id="KW-1133">Transmembrane helix</keyword>
<name>A0A9P4JBR4_9PEZI</name>
<dbReference type="Proteomes" id="UP000799439">
    <property type="component" value="Unassembled WGS sequence"/>
</dbReference>